<dbReference type="Gene3D" id="1.10.10.10">
    <property type="entry name" value="Winged helix-like DNA-binding domain superfamily/Winged helix DNA-binding domain"/>
    <property type="match status" value="1"/>
</dbReference>
<dbReference type="InterPro" id="IPR028082">
    <property type="entry name" value="Peripla_BP_I"/>
</dbReference>
<dbReference type="RefSeq" id="WP_075077708.1">
    <property type="nucleotide sequence ID" value="NZ_BDCO01000002.1"/>
</dbReference>
<dbReference type="GO" id="GO:0000976">
    <property type="term" value="F:transcription cis-regulatory region binding"/>
    <property type="evidence" value="ECO:0007669"/>
    <property type="project" value="TreeGrafter"/>
</dbReference>
<name>A0A146G2X5_TERSA</name>
<proteinExistence type="predicted"/>
<evidence type="ECO:0000256" key="3">
    <source>
        <dbReference type="ARBA" id="ARBA00023163"/>
    </source>
</evidence>
<dbReference type="PRINTS" id="PR00035">
    <property type="entry name" value="HTHGNTR"/>
</dbReference>
<dbReference type="Proteomes" id="UP000076023">
    <property type="component" value="Unassembled WGS sequence"/>
</dbReference>
<dbReference type="SUPFAM" id="SSF46785">
    <property type="entry name" value="Winged helix' DNA-binding domain"/>
    <property type="match status" value="1"/>
</dbReference>
<dbReference type="InterPro" id="IPR036388">
    <property type="entry name" value="WH-like_DNA-bd_sf"/>
</dbReference>
<dbReference type="Gene3D" id="3.40.50.2300">
    <property type="match status" value="2"/>
</dbReference>
<keyword evidence="2 5" id="KW-0238">DNA-binding</keyword>
<evidence type="ECO:0000256" key="2">
    <source>
        <dbReference type="ARBA" id="ARBA00023125"/>
    </source>
</evidence>
<dbReference type="GO" id="GO:0003700">
    <property type="term" value="F:DNA-binding transcription factor activity"/>
    <property type="evidence" value="ECO:0007669"/>
    <property type="project" value="InterPro"/>
</dbReference>
<keyword evidence="6" id="KW-1185">Reference proteome</keyword>
<dbReference type="InterPro" id="IPR046335">
    <property type="entry name" value="LacI/GalR-like_sensor"/>
</dbReference>
<keyword evidence="3" id="KW-0804">Transcription</keyword>
<gene>
    <name evidence="5" type="ORF">TSACC_2226</name>
</gene>
<organism evidence="5 6">
    <name type="scientific">Terrimicrobium sacchariphilum</name>
    <dbReference type="NCBI Taxonomy" id="690879"/>
    <lineage>
        <taxon>Bacteria</taxon>
        <taxon>Pseudomonadati</taxon>
        <taxon>Verrucomicrobiota</taxon>
        <taxon>Terrimicrobiia</taxon>
        <taxon>Terrimicrobiales</taxon>
        <taxon>Terrimicrobiaceae</taxon>
        <taxon>Terrimicrobium</taxon>
    </lineage>
</organism>
<dbReference type="SUPFAM" id="SSF53822">
    <property type="entry name" value="Periplasmic binding protein-like I"/>
    <property type="match status" value="1"/>
</dbReference>
<dbReference type="InterPro" id="IPR036390">
    <property type="entry name" value="WH_DNA-bd_sf"/>
</dbReference>
<dbReference type="EMBL" id="BDCO01000002">
    <property type="protein sequence ID" value="GAT31832.1"/>
    <property type="molecule type" value="Genomic_DNA"/>
</dbReference>
<dbReference type="PANTHER" id="PTHR30146">
    <property type="entry name" value="LACI-RELATED TRANSCRIPTIONAL REPRESSOR"/>
    <property type="match status" value="1"/>
</dbReference>
<evidence type="ECO:0000259" key="4">
    <source>
        <dbReference type="SMART" id="SM00345"/>
    </source>
</evidence>
<reference evidence="6" key="1">
    <citation type="journal article" date="2017" name="Genome Announc.">
        <title>Draft Genome Sequence of Terrimicrobium sacchariphilum NM-5T, a Facultative Anaerobic Soil Bacterium of the Class Spartobacteria.</title>
        <authorList>
            <person name="Qiu Y.L."/>
            <person name="Tourlousse D.M."/>
            <person name="Matsuura N."/>
            <person name="Ohashi A."/>
            <person name="Sekiguchi Y."/>
        </authorList>
    </citation>
    <scope>NUCLEOTIDE SEQUENCE [LARGE SCALE GENOMIC DNA]</scope>
    <source>
        <strain evidence="6">NM-5</strain>
    </source>
</reference>
<dbReference type="InterPro" id="IPR000524">
    <property type="entry name" value="Tscrpt_reg_HTH_GntR"/>
</dbReference>
<dbReference type="Pfam" id="PF00392">
    <property type="entry name" value="GntR"/>
    <property type="match status" value="1"/>
</dbReference>
<dbReference type="SMART" id="SM00345">
    <property type="entry name" value="HTH_GNTR"/>
    <property type="match status" value="1"/>
</dbReference>
<evidence type="ECO:0000313" key="5">
    <source>
        <dbReference type="EMBL" id="GAT31832.1"/>
    </source>
</evidence>
<dbReference type="STRING" id="690879.TSACC_2226"/>
<keyword evidence="1" id="KW-0805">Transcription regulation</keyword>
<evidence type="ECO:0000256" key="1">
    <source>
        <dbReference type="ARBA" id="ARBA00023015"/>
    </source>
</evidence>
<dbReference type="PANTHER" id="PTHR30146:SF109">
    <property type="entry name" value="HTH-TYPE TRANSCRIPTIONAL REGULATOR GALS"/>
    <property type="match status" value="1"/>
</dbReference>
<dbReference type="Pfam" id="PF13377">
    <property type="entry name" value="Peripla_BP_3"/>
    <property type="match status" value="1"/>
</dbReference>
<comment type="caution">
    <text evidence="5">The sequence shown here is derived from an EMBL/GenBank/DDBJ whole genome shotgun (WGS) entry which is preliminary data.</text>
</comment>
<dbReference type="OrthoDB" id="181374at2"/>
<sequence length="353" mass="39111">MARPDTESRLALELIRQRLLHGDYAHRLPGERQLAGELGLSRPTVRKAISQLLEEGSLLRTESGRLHLPSGDGDGVRRKVIAFLHQGSSLGREAGLWRDGVYAAAEKRGLTVRSMAYEHDDDLRISAAFGRYDGVFILLHSRDQVTPRLMKRIQEAGTRVVGLDQDCSSLGLRSVIVFPSGSVSKLLDHLRELGHRRINCINVQVDNPVIESRIAAWQAYIDQHGIDGELCSVEDAATLGDAYRVVGERIRKGWLRRGAVLCVTLQAAIGTMRALYEIGVRIGKDVSVCVINDEGMGPYLVPSLTSLQMPARQKYVQKAVDWMAGLTEWKTPSLVQPRDARLFIGESTGTSRR</sequence>
<feature type="domain" description="HTH gntR-type" evidence="4">
    <location>
        <begin position="11"/>
        <end position="68"/>
    </location>
</feature>
<evidence type="ECO:0000313" key="6">
    <source>
        <dbReference type="Proteomes" id="UP000076023"/>
    </source>
</evidence>
<protein>
    <submittedName>
        <fullName evidence="5">DNA-binding transcriptional regulator, LacI/PurR family</fullName>
    </submittedName>
</protein>
<dbReference type="InParanoid" id="A0A146G2X5"/>
<accession>A0A146G2X5</accession>
<dbReference type="AlphaFoldDB" id="A0A146G2X5"/>